<feature type="region of interest" description="Disordered" evidence="1">
    <location>
        <begin position="337"/>
        <end position="535"/>
    </location>
</feature>
<keyword evidence="3" id="KW-1185">Reference proteome</keyword>
<feature type="region of interest" description="Disordered" evidence="1">
    <location>
        <begin position="239"/>
        <end position="303"/>
    </location>
</feature>
<dbReference type="AlphaFoldDB" id="K0S5S3"/>
<protein>
    <submittedName>
        <fullName evidence="2">Uncharacterized protein</fullName>
    </submittedName>
</protein>
<evidence type="ECO:0000256" key="1">
    <source>
        <dbReference type="SAM" id="MobiDB-lite"/>
    </source>
</evidence>
<evidence type="ECO:0000313" key="3">
    <source>
        <dbReference type="Proteomes" id="UP000266841"/>
    </source>
</evidence>
<comment type="caution">
    <text evidence="2">The sequence shown here is derived from an EMBL/GenBank/DDBJ whole genome shotgun (WGS) entry which is preliminary data.</text>
</comment>
<dbReference type="OrthoDB" id="10689487at2759"/>
<reference evidence="2 3" key="1">
    <citation type="journal article" date="2012" name="Genome Biol.">
        <title>Genome and low-iron response of an oceanic diatom adapted to chronic iron limitation.</title>
        <authorList>
            <person name="Lommer M."/>
            <person name="Specht M."/>
            <person name="Roy A.S."/>
            <person name="Kraemer L."/>
            <person name="Andreson R."/>
            <person name="Gutowska M.A."/>
            <person name="Wolf J."/>
            <person name="Bergner S.V."/>
            <person name="Schilhabel M.B."/>
            <person name="Klostermeier U.C."/>
            <person name="Beiko R.G."/>
            <person name="Rosenstiel P."/>
            <person name="Hippler M."/>
            <person name="Laroche J."/>
        </authorList>
    </citation>
    <scope>NUCLEOTIDE SEQUENCE [LARGE SCALE GENOMIC DNA]</scope>
    <source>
        <strain evidence="2 3">CCMP1005</strain>
    </source>
</reference>
<dbReference type="eggNOG" id="ENOG502T91S">
    <property type="taxonomic scope" value="Eukaryota"/>
</dbReference>
<feature type="compositionally biased region" description="Basic and acidic residues" evidence="1">
    <location>
        <begin position="557"/>
        <end position="571"/>
    </location>
</feature>
<sequence length="819" mass="87763">MSAVGISLGRSATPPCTTIGVGANNSNEGGCSASTCHYKDEGTRPAEIVEPAEKTVDSDETFGDHGDDLFAASNYVSSSATGIDCSANPSSNSEMLLEEDNAGFDRFPAVNSDISDEVASAPPPEQAAAQTPRKKKTRPKLTPTSENSVDPSRSQPEINGLDFDDFALGNAFMRTSASKDQSLLVEESRVSGGNAHDCLQDKAMPLALSDDNWVEVQTSDAQPPSVEAVNTVMCNKIDDRPLKEHPEPKDDVGDSLQAFKHIENGPDGDAIPRRPDSTTQVDSSAFVRRDGGDGTPHPGNMGDFREAATIVNMDDQVASQSSGHCDALGLSRPVVSDACVSEKPSEPSADEVDDDCGGFGAFTGDEADDATKPSTQKSAAMDVGDIEPSPADANEASERSNGELSREEADAIPRRPDSTTQVDSSAFVRRDGGDGTPHPGNMGDFREATTIENVDDQVASQSSGHCDALGLSRPVVSDACVSEKPSEPSADEVDDDCGGFGAFTGDEADDATKPSTQKSAAMDVGDIEPSPADADDFGDFGSFDAFEEVAPNQTPVVEERSSNGELSREEATSLPRQSSRLEVLNAAVRSIFQDVFSPSTSLVDDHPAVCTELPFNVEMRLIMVSTPHNWFGLTCFAYYPIHQPVEDDKVLDDAAEEPHRSERELERMRQDLTNFPRTPPNAILSKERWYPYSHYDFHRDGTRYFENVESLTPVTVPDVLQIALPTGFDASDIPPKGSIAQCRPSAPPTAPFQANPTVVDFPTTPVKRERIKTAPSPTKNCTHGRDDDYSKMSAGGKLFMDQLPDLSYMLGSTLSLPQK</sequence>
<feature type="compositionally biased region" description="Basic and acidic residues" evidence="1">
    <location>
        <begin position="239"/>
        <end position="252"/>
    </location>
</feature>
<feature type="region of interest" description="Disordered" evidence="1">
    <location>
        <begin position="101"/>
        <end position="161"/>
    </location>
</feature>
<evidence type="ECO:0000313" key="2">
    <source>
        <dbReference type="EMBL" id="EJK60224.1"/>
    </source>
</evidence>
<accession>K0S5S3</accession>
<feature type="compositionally biased region" description="Polar residues" evidence="1">
    <location>
        <begin position="145"/>
        <end position="157"/>
    </location>
</feature>
<dbReference type="EMBL" id="AGNL01021377">
    <property type="protein sequence ID" value="EJK60224.1"/>
    <property type="molecule type" value="Genomic_DNA"/>
</dbReference>
<proteinExistence type="predicted"/>
<feature type="region of interest" description="Disordered" evidence="1">
    <location>
        <begin position="548"/>
        <end position="574"/>
    </location>
</feature>
<name>K0S5S3_THAOC</name>
<feature type="compositionally biased region" description="Basic and acidic residues" evidence="1">
    <location>
        <begin position="260"/>
        <end position="276"/>
    </location>
</feature>
<dbReference type="Proteomes" id="UP000266841">
    <property type="component" value="Unassembled WGS sequence"/>
</dbReference>
<gene>
    <name evidence="2" type="ORF">THAOC_19479</name>
</gene>
<organism evidence="2 3">
    <name type="scientific">Thalassiosira oceanica</name>
    <name type="common">Marine diatom</name>
    <dbReference type="NCBI Taxonomy" id="159749"/>
    <lineage>
        <taxon>Eukaryota</taxon>
        <taxon>Sar</taxon>
        <taxon>Stramenopiles</taxon>
        <taxon>Ochrophyta</taxon>
        <taxon>Bacillariophyta</taxon>
        <taxon>Coscinodiscophyceae</taxon>
        <taxon>Thalassiosirophycidae</taxon>
        <taxon>Thalassiosirales</taxon>
        <taxon>Thalassiosiraceae</taxon>
        <taxon>Thalassiosira</taxon>
    </lineage>
</organism>
<feature type="compositionally biased region" description="Basic and acidic residues" evidence="1">
    <location>
        <begin position="396"/>
        <end position="417"/>
    </location>
</feature>